<name>A0AAV6JK29_9ERIC</name>
<dbReference type="Proteomes" id="UP000823749">
    <property type="component" value="Chromosome 7"/>
</dbReference>
<reference evidence="1" key="1">
    <citation type="submission" date="2020-08" db="EMBL/GenBank/DDBJ databases">
        <title>Plant Genome Project.</title>
        <authorList>
            <person name="Zhang R.-G."/>
        </authorList>
    </citation>
    <scope>NUCLEOTIDE SEQUENCE</scope>
    <source>
        <strain evidence="1">WSP0</strain>
        <tissue evidence="1">Leaf</tissue>
    </source>
</reference>
<sequence>MTVGVSSYSRRSSSFFTATKPLDPLHSRKGKVVTLLDRACTAAKPQGAPRVLPKGWSRHKSLGKSLGGTKACDPYMVAAERWVARGSLAQGATCRATDAPRGKLGFVGQIVNPARTSTRVTCSLASQTVNGRAY</sequence>
<protein>
    <submittedName>
        <fullName evidence="1">Uncharacterized protein</fullName>
    </submittedName>
</protein>
<evidence type="ECO:0000313" key="1">
    <source>
        <dbReference type="EMBL" id="KAG5540483.1"/>
    </source>
</evidence>
<proteinExistence type="predicted"/>
<comment type="caution">
    <text evidence="1">The sequence shown here is derived from an EMBL/GenBank/DDBJ whole genome shotgun (WGS) entry which is preliminary data.</text>
</comment>
<accession>A0AAV6JK29</accession>
<dbReference type="AlphaFoldDB" id="A0AAV6JK29"/>
<keyword evidence="2" id="KW-1185">Reference proteome</keyword>
<dbReference type="EMBL" id="JACTNZ010000007">
    <property type="protein sequence ID" value="KAG5540483.1"/>
    <property type="molecule type" value="Genomic_DNA"/>
</dbReference>
<organism evidence="1 2">
    <name type="scientific">Rhododendron griersonianum</name>
    <dbReference type="NCBI Taxonomy" id="479676"/>
    <lineage>
        <taxon>Eukaryota</taxon>
        <taxon>Viridiplantae</taxon>
        <taxon>Streptophyta</taxon>
        <taxon>Embryophyta</taxon>
        <taxon>Tracheophyta</taxon>
        <taxon>Spermatophyta</taxon>
        <taxon>Magnoliopsida</taxon>
        <taxon>eudicotyledons</taxon>
        <taxon>Gunneridae</taxon>
        <taxon>Pentapetalae</taxon>
        <taxon>asterids</taxon>
        <taxon>Ericales</taxon>
        <taxon>Ericaceae</taxon>
        <taxon>Ericoideae</taxon>
        <taxon>Rhodoreae</taxon>
        <taxon>Rhododendron</taxon>
    </lineage>
</organism>
<evidence type="ECO:0000313" key="2">
    <source>
        <dbReference type="Proteomes" id="UP000823749"/>
    </source>
</evidence>
<gene>
    <name evidence="1" type="ORF">RHGRI_020632</name>
</gene>